<accession>A0A4Q1D475</accession>
<evidence type="ECO:0000259" key="6">
    <source>
        <dbReference type="Pfam" id="PF25917"/>
    </source>
</evidence>
<feature type="domain" description="Multidrug resistance protein MdtA-like C-terminal permuted SH3" evidence="8">
    <location>
        <begin position="297"/>
        <end position="356"/>
    </location>
</feature>
<feature type="signal peptide" evidence="4">
    <location>
        <begin position="1"/>
        <end position="19"/>
    </location>
</feature>
<dbReference type="InterPro" id="IPR058626">
    <property type="entry name" value="MdtA-like_b-barrel"/>
</dbReference>
<protein>
    <submittedName>
        <fullName evidence="9">Efflux RND transporter periplasmic adaptor subunit</fullName>
    </submittedName>
</protein>
<proteinExistence type="inferred from homology"/>
<feature type="domain" description="Multidrug resistance protein MdtA-like alpha-helical hairpin" evidence="5">
    <location>
        <begin position="101"/>
        <end position="170"/>
    </location>
</feature>
<dbReference type="Gene3D" id="2.40.30.170">
    <property type="match status" value="1"/>
</dbReference>
<comment type="caution">
    <text evidence="9">The sequence shown here is derived from an EMBL/GenBank/DDBJ whole genome shotgun (WGS) entry which is preliminary data.</text>
</comment>
<evidence type="ECO:0000256" key="1">
    <source>
        <dbReference type="ARBA" id="ARBA00004196"/>
    </source>
</evidence>
<keyword evidence="4" id="KW-0732">Signal</keyword>
<evidence type="ECO:0000313" key="10">
    <source>
        <dbReference type="Proteomes" id="UP000290545"/>
    </source>
</evidence>
<dbReference type="PANTHER" id="PTHR30158:SF23">
    <property type="entry name" value="MULTIDRUG RESISTANCE PROTEIN MEXA"/>
    <property type="match status" value="1"/>
</dbReference>
<dbReference type="NCBIfam" id="TIGR01730">
    <property type="entry name" value="RND_mfp"/>
    <property type="match status" value="1"/>
</dbReference>
<dbReference type="GO" id="GO:0005886">
    <property type="term" value="C:plasma membrane"/>
    <property type="evidence" value="ECO:0007669"/>
    <property type="project" value="TreeGrafter"/>
</dbReference>
<comment type="subcellular location">
    <subcellularLocation>
        <location evidence="1">Cell envelope</location>
    </subcellularLocation>
</comment>
<dbReference type="PANTHER" id="PTHR30158">
    <property type="entry name" value="ACRA/E-RELATED COMPONENT OF DRUG EFFLUX TRANSPORTER"/>
    <property type="match status" value="1"/>
</dbReference>
<feature type="chain" id="PRO_5020873327" evidence="4">
    <location>
        <begin position="20"/>
        <end position="380"/>
    </location>
</feature>
<feature type="coiled-coil region" evidence="3">
    <location>
        <begin position="94"/>
        <end position="159"/>
    </location>
</feature>
<evidence type="ECO:0000256" key="3">
    <source>
        <dbReference type="SAM" id="Coils"/>
    </source>
</evidence>
<evidence type="ECO:0000256" key="2">
    <source>
        <dbReference type="ARBA" id="ARBA00009477"/>
    </source>
</evidence>
<evidence type="ECO:0000313" key="9">
    <source>
        <dbReference type="EMBL" id="RXK83199.1"/>
    </source>
</evidence>
<dbReference type="GO" id="GO:0022857">
    <property type="term" value="F:transmembrane transporter activity"/>
    <property type="evidence" value="ECO:0007669"/>
    <property type="project" value="InterPro"/>
</dbReference>
<dbReference type="AlphaFoldDB" id="A0A4Q1D475"/>
<gene>
    <name evidence="9" type="ORF">ESB13_13865</name>
</gene>
<dbReference type="Pfam" id="PF25917">
    <property type="entry name" value="BSH_RND"/>
    <property type="match status" value="1"/>
</dbReference>
<comment type="similarity">
    <text evidence="2">Belongs to the membrane fusion protein (MFP) (TC 8.A.1) family.</text>
</comment>
<reference evidence="9 10" key="1">
    <citation type="submission" date="2019-01" db="EMBL/GenBank/DDBJ databases">
        <title>Filimonas sp. strain TTM-71.</title>
        <authorList>
            <person name="Chen W.-M."/>
        </authorList>
    </citation>
    <scope>NUCLEOTIDE SEQUENCE [LARGE SCALE GENOMIC DNA]</scope>
    <source>
        <strain evidence="9 10">TTM-71</strain>
    </source>
</reference>
<dbReference type="InterPro" id="IPR058627">
    <property type="entry name" value="MdtA-like_C"/>
</dbReference>
<feature type="domain" description="Multidrug resistance protein MdtA-like beta-barrel" evidence="7">
    <location>
        <begin position="207"/>
        <end position="288"/>
    </location>
</feature>
<dbReference type="EMBL" id="SDHZ01000002">
    <property type="protein sequence ID" value="RXK83199.1"/>
    <property type="molecule type" value="Genomic_DNA"/>
</dbReference>
<dbReference type="Gene3D" id="2.40.420.20">
    <property type="match status" value="1"/>
</dbReference>
<dbReference type="Proteomes" id="UP000290545">
    <property type="component" value="Unassembled WGS sequence"/>
</dbReference>
<dbReference type="InterPro" id="IPR006143">
    <property type="entry name" value="RND_pump_MFP"/>
</dbReference>
<evidence type="ECO:0000259" key="7">
    <source>
        <dbReference type="Pfam" id="PF25944"/>
    </source>
</evidence>
<feature type="domain" description="Multidrug resistance protein MdtA-like barrel-sandwich hybrid" evidence="6">
    <location>
        <begin position="60"/>
        <end position="196"/>
    </location>
</feature>
<dbReference type="Pfam" id="PF25967">
    <property type="entry name" value="RND-MFP_C"/>
    <property type="match status" value="1"/>
</dbReference>
<dbReference type="RefSeq" id="WP_129004254.1">
    <property type="nucleotide sequence ID" value="NZ_SDHZ01000002.1"/>
</dbReference>
<evidence type="ECO:0000259" key="5">
    <source>
        <dbReference type="Pfam" id="PF25876"/>
    </source>
</evidence>
<keyword evidence="10" id="KW-1185">Reference proteome</keyword>
<name>A0A4Q1D475_9BACT</name>
<dbReference type="Pfam" id="PF25944">
    <property type="entry name" value="Beta-barrel_RND"/>
    <property type="match status" value="1"/>
</dbReference>
<dbReference type="GO" id="GO:0046677">
    <property type="term" value="P:response to antibiotic"/>
    <property type="evidence" value="ECO:0007669"/>
    <property type="project" value="TreeGrafter"/>
</dbReference>
<dbReference type="InterPro" id="IPR058624">
    <property type="entry name" value="MdtA-like_HH"/>
</dbReference>
<dbReference type="Pfam" id="PF25876">
    <property type="entry name" value="HH_MFP_RND"/>
    <property type="match status" value="1"/>
</dbReference>
<sequence>MIRKNTLCFFTAMALCAIACRSNNENKSTGSELQEVPVVQILKKDTIIHTNYVAAIEARRNVELRAKVQGYLEQIYVDEGQEVKEGQLLFKLNDKEYRLALDKAKANLANMQAEAKAASLEAQRVSGLVTKKIISSTELDLAKTRVRSAEAKVAEAQALESEAAHHLSYTAIYAPFSGVIDRIPLRSGSLVNEGALLTTVSDLSTVHAYFNVSENEYLQILQSNGNEKKNDALNSTVELFLSNGNKYAHKGIIKTMEGQIDAGTGSIAFRASFPNPNHLLKHGSTGKIVVTTPVQEVLLVPQKAVFEIQDKNYVYVVEKNNVVTMRNFIPSVRINDYYIVQSGLSNGDNIVLEGVQSIKNGMRIQPRTVQNDSLLAQRLK</sequence>
<organism evidence="9 10">
    <name type="scientific">Filimonas effusa</name>
    <dbReference type="NCBI Taxonomy" id="2508721"/>
    <lineage>
        <taxon>Bacteria</taxon>
        <taxon>Pseudomonadati</taxon>
        <taxon>Bacteroidota</taxon>
        <taxon>Chitinophagia</taxon>
        <taxon>Chitinophagales</taxon>
        <taxon>Chitinophagaceae</taxon>
        <taxon>Filimonas</taxon>
    </lineage>
</organism>
<keyword evidence="3" id="KW-0175">Coiled coil</keyword>
<evidence type="ECO:0000259" key="8">
    <source>
        <dbReference type="Pfam" id="PF25967"/>
    </source>
</evidence>
<dbReference type="OrthoDB" id="9801814at2"/>
<dbReference type="Gene3D" id="2.40.50.100">
    <property type="match status" value="1"/>
</dbReference>
<dbReference type="SUPFAM" id="SSF111369">
    <property type="entry name" value="HlyD-like secretion proteins"/>
    <property type="match status" value="1"/>
</dbReference>
<evidence type="ECO:0000256" key="4">
    <source>
        <dbReference type="SAM" id="SignalP"/>
    </source>
</evidence>
<dbReference type="Gene3D" id="1.10.287.470">
    <property type="entry name" value="Helix hairpin bin"/>
    <property type="match status" value="1"/>
</dbReference>
<dbReference type="GO" id="GO:0030313">
    <property type="term" value="C:cell envelope"/>
    <property type="evidence" value="ECO:0007669"/>
    <property type="project" value="UniProtKB-SubCell"/>
</dbReference>
<dbReference type="InterPro" id="IPR058625">
    <property type="entry name" value="MdtA-like_BSH"/>
</dbReference>